<feature type="repeat" description="WD" evidence="3">
    <location>
        <begin position="1789"/>
        <end position="1822"/>
    </location>
</feature>
<feature type="repeat" description="WD" evidence="3">
    <location>
        <begin position="1612"/>
        <end position="1644"/>
    </location>
</feature>
<comment type="caution">
    <text evidence="6">The sequence shown here is derived from an EMBL/GenBank/DDBJ whole genome shotgun (WGS) entry which is preliminary data.</text>
</comment>
<dbReference type="InterPro" id="IPR001680">
    <property type="entry name" value="WD40_rpt"/>
</dbReference>
<feature type="compositionally biased region" description="Basic and acidic residues" evidence="4">
    <location>
        <begin position="281"/>
        <end position="291"/>
    </location>
</feature>
<dbReference type="SUPFAM" id="SSF50998">
    <property type="entry name" value="Quinoprotein alcohol dehydrogenase-like"/>
    <property type="match status" value="1"/>
</dbReference>
<dbReference type="Gene3D" id="2.130.10.10">
    <property type="entry name" value="YVTN repeat-like/Quinoprotein amine dehydrogenase"/>
    <property type="match status" value="6"/>
</dbReference>
<feature type="domain" description="Protein kinase" evidence="5">
    <location>
        <begin position="19"/>
        <end position="333"/>
    </location>
</feature>
<dbReference type="Gene3D" id="1.10.510.10">
    <property type="entry name" value="Transferase(Phosphotransferase) domain 1"/>
    <property type="match status" value="1"/>
</dbReference>
<feature type="repeat" description="WD" evidence="3">
    <location>
        <begin position="1933"/>
        <end position="1956"/>
    </location>
</feature>
<feature type="repeat" description="WD" evidence="3">
    <location>
        <begin position="1701"/>
        <end position="1736"/>
    </location>
</feature>
<feature type="repeat" description="WD" evidence="3">
    <location>
        <begin position="1522"/>
        <end position="1563"/>
    </location>
</feature>
<keyword evidence="6" id="KW-0808">Transferase</keyword>
<feature type="region of interest" description="Disordered" evidence="4">
    <location>
        <begin position="266"/>
        <end position="291"/>
    </location>
</feature>
<feature type="repeat" description="WD" evidence="3">
    <location>
        <begin position="1477"/>
        <end position="1509"/>
    </location>
</feature>
<dbReference type="EMBL" id="JAFREP010000044">
    <property type="protein sequence ID" value="MBO1322865.1"/>
    <property type="molecule type" value="Genomic_DNA"/>
</dbReference>
<evidence type="ECO:0000256" key="4">
    <source>
        <dbReference type="SAM" id="MobiDB-lite"/>
    </source>
</evidence>
<dbReference type="CDD" id="cd14014">
    <property type="entry name" value="STKc_PknB_like"/>
    <property type="match status" value="1"/>
</dbReference>
<feature type="compositionally biased region" description="Polar residues" evidence="4">
    <location>
        <begin position="270"/>
        <end position="280"/>
    </location>
</feature>
<feature type="repeat" description="WD" evidence="3">
    <location>
        <begin position="1746"/>
        <end position="1787"/>
    </location>
</feature>
<dbReference type="InterPro" id="IPR027417">
    <property type="entry name" value="P-loop_NTPase"/>
</dbReference>
<dbReference type="InterPro" id="IPR019775">
    <property type="entry name" value="WD40_repeat_CS"/>
</dbReference>
<dbReference type="SUPFAM" id="SSF52540">
    <property type="entry name" value="P-loop containing nucleoside triphosphate hydrolases"/>
    <property type="match status" value="1"/>
</dbReference>
<gene>
    <name evidence="6" type="ORF">J3U88_30655</name>
</gene>
<dbReference type="Pfam" id="PF00069">
    <property type="entry name" value="Pkinase"/>
    <property type="match status" value="1"/>
</dbReference>
<name>A0A8J7QPZ8_9BACT</name>
<dbReference type="InterPro" id="IPR015943">
    <property type="entry name" value="WD40/YVTN_repeat-like_dom_sf"/>
</dbReference>
<dbReference type="PROSITE" id="PS50011">
    <property type="entry name" value="PROTEIN_KINASE_DOM"/>
    <property type="match status" value="1"/>
</dbReference>
<dbReference type="GO" id="GO:0005524">
    <property type="term" value="F:ATP binding"/>
    <property type="evidence" value="ECO:0007669"/>
    <property type="project" value="InterPro"/>
</dbReference>
<accession>A0A8J7QPZ8</accession>
<sequence>MSGADADKPPVIGSRVGPYRIVRELGSGGMGAVYLAEREDAVVHMQVCVKLLHAHRTTPDLLNRFQQERQLMANLNHPHIATLYDAGQTEDGRPYIIMEYIEGQHIDTWYRETRPEPPVLLETFHKVAEAVGAAHAQGVIHRDIKPQNILVTRQNIPKLLDFGIAQLADTPAAATLQTHCFGPMTPAYAAPEQLQGLAVYPTTDIYALGLVLLQLLSGKTPYELGCSPREAVDHLAQGRWRQAMPPNGKDALDMIAQALFPTVDSGAAGPSQTHTAGTSETETKAEKTDSSDHAFPAALAYVLRRCLAEWGHARFVDGNNLATALKQLQTQLLQKGGLATTPGKTLDAVFWFHERDAQSVARIAEQLRTRGVARIWPSPKESAGGTPSNRAWENAMAKSQACVICLGPGSHTPWQAQPALRDALAFYAHELFLVPLLLPGAAFPRKQSALPGFLRDRQWLRAGDAGERNLDALVAAVRGGKPAPTAARQPTGICPFRGLEVFREEDQHLFFGREAVSQQVFEHLVAQGFSAVIGPSGSGKSSIIQAGVVPLLRETDTTIMMTAPGASPLAEIAFGFSAHLRDLGKSAPVEPLHQRLCASPEALFSITREILTASGNSRFCLVIDQFEELFTLAAPEETGAFCEALCQAVAKPEGGFQVLLTMRADFLGKCAAYPDLNKYVVEHLIQVETMHRNDLIRAIEEPARLGGLQLETGLLDHMLDDLTGASGELPLLEHALLELFERHEDGLLTWSAYQAVGGIAGALARRAEQAFAALSPEAQQGLRKMFTLCLVHPGEGAEDTRRRATRAELIAVGGAGAETLIDRWTAARLLSGTHDATRDITLVDVAHEALIRNWRRIGEWMTEDRETARLFNRLRHAAAEWDAVGRDDDHLWRGGLLLPMRDLATSHGDLFGPIETAFVKRSIQAEAQENQWKRLRWMMMSGLGLASTVLAVFAFWLFFKSQRSEGDALAAKERAEWAHTQALMEKQRAEEQTLTSHYHLALAFNEKAGIALEDGHTMEAWLYTLAALSQEIPSHQTLPEPVGRFGDPRLATNNPLLWTTPAAPPLAKVAADSAGRDLALADRQGFIRLMDRRTGRQRALLDQAHHGISVLAFSPGGTTLVAGSPHGELYFWHPDQNGIHLFPGRHEGRVTAQAFTEDGRRLASGDELGTILIHNVGENILQRRYQAQGPINLLLITKSSLFFTNKAGELLHLNQNAPETQEPKGLKRPGSAPVVGLARNKHGGVLSVDKHGGLAHYSAAGTLQKTQQLNSSVTSTVTTGSGRLMAMGDGPAGPWLWDGRTGETRPVTVPHGLQPAAWRDNTLIGLDEDGRLHQIDADGKEVTTLIGFTDTVWGVAISPDGATLAGASWDKTLILFDLKSGRQRAILRGHSSHVVGVAFSPDGTRLASASADHTVRLWDITTPGSQTAPVVLQGHTGAVIEVAFSPDGTRLASASRDHTIRLWDPRVPAERAARGVLRGHQGPVVGLAYAVDGTRLASASADHSVRLWDAAAPAEHAARQVFKGHTSSVVDVAFAPDGHRMASVSADQTIRLWDTRRRAERALQAVFEGHHAGVYGIAFSPDGSLLASASADQTIRLWDPDAPAAQAAVAVLYGHGGSVYEVAFSPDGARLASASADHTLRLWDTAPTAVRNEQAVLGGHEASVYGTAFSPRGNQLASGSADQKIRIWDLDLAADTRPRLLRGHKAEVWGLEFSPDGTRLASGSDDTTVRVWDLTTPPEHGKHQVLRGHTSSVYTVAFSPDGTQLASASEDHTVRIWNLAEPEAAAKVLRGHSDSVAGVAYSPSGRLLATASSDHTVQLWDVAALAGTNEPSVLRGHSASVYGVAFSPDGTRLASASADQTIRLWDPTATPDRAERAVLRGHTANAYGVAFSPNGHMLASTSADFTVRLWDAHSGRLLAVLAGHQGEVNLDPSFNADGTLLASPSDDQTVRLWRLDRLRLPPPDVPPHQWYGDLLSRALYQTGMRLDGFQLVPQPRLRLQGVARPLQPSSWEHLDRPYPPGVDRVRWLLEGETNPEDRRPESN</sequence>
<keyword evidence="6" id="KW-0418">Kinase</keyword>
<feature type="repeat" description="WD" evidence="3">
    <location>
        <begin position="1432"/>
        <end position="1464"/>
    </location>
</feature>
<dbReference type="Pfam" id="PF20703">
    <property type="entry name" value="nSTAND1"/>
    <property type="match status" value="1"/>
</dbReference>
<evidence type="ECO:0000259" key="5">
    <source>
        <dbReference type="PROSITE" id="PS50011"/>
    </source>
</evidence>
<dbReference type="PANTHER" id="PTHR19879:SF9">
    <property type="entry name" value="TRANSCRIPTION INITIATION FACTOR TFIID SUBUNIT 5"/>
    <property type="match status" value="1"/>
</dbReference>
<dbReference type="Pfam" id="PF00400">
    <property type="entry name" value="WD40"/>
    <property type="match status" value="14"/>
</dbReference>
<dbReference type="CDD" id="cd00200">
    <property type="entry name" value="WD40"/>
    <property type="match status" value="2"/>
</dbReference>
<evidence type="ECO:0000256" key="2">
    <source>
        <dbReference type="ARBA" id="ARBA00022737"/>
    </source>
</evidence>
<dbReference type="InterPro" id="IPR000719">
    <property type="entry name" value="Prot_kinase_dom"/>
</dbReference>
<dbReference type="InterPro" id="IPR049052">
    <property type="entry name" value="nSTAND1"/>
</dbReference>
<dbReference type="InterPro" id="IPR020472">
    <property type="entry name" value="WD40_PAC1"/>
</dbReference>
<feature type="repeat" description="WD" evidence="3">
    <location>
        <begin position="1567"/>
        <end position="1599"/>
    </location>
</feature>
<evidence type="ECO:0000313" key="7">
    <source>
        <dbReference type="Proteomes" id="UP000664417"/>
    </source>
</evidence>
<dbReference type="SUPFAM" id="SSF56112">
    <property type="entry name" value="Protein kinase-like (PK-like)"/>
    <property type="match status" value="1"/>
</dbReference>
<dbReference type="SMART" id="SM00320">
    <property type="entry name" value="WD40"/>
    <property type="match status" value="16"/>
</dbReference>
<dbReference type="SUPFAM" id="SSF82171">
    <property type="entry name" value="DPP6 N-terminal domain-like"/>
    <property type="match status" value="1"/>
</dbReference>
<dbReference type="PRINTS" id="PR00320">
    <property type="entry name" value="GPROTEINBRPT"/>
</dbReference>
<dbReference type="Gene3D" id="3.30.200.20">
    <property type="entry name" value="Phosphorylase Kinase, domain 1"/>
    <property type="match status" value="1"/>
</dbReference>
<feature type="repeat" description="WD" evidence="3">
    <location>
        <begin position="1345"/>
        <end position="1386"/>
    </location>
</feature>
<feature type="repeat" description="WD" evidence="3">
    <location>
        <begin position="1879"/>
        <end position="1920"/>
    </location>
</feature>
<dbReference type="InterPro" id="IPR008271">
    <property type="entry name" value="Ser/Thr_kinase_AS"/>
</dbReference>
<dbReference type="PROSITE" id="PS00678">
    <property type="entry name" value="WD_REPEATS_1"/>
    <property type="match status" value="7"/>
</dbReference>
<evidence type="ECO:0000313" key="6">
    <source>
        <dbReference type="EMBL" id="MBO1322865.1"/>
    </source>
</evidence>
<dbReference type="InterPro" id="IPR011009">
    <property type="entry name" value="Kinase-like_dom_sf"/>
</dbReference>
<dbReference type="Proteomes" id="UP000664417">
    <property type="component" value="Unassembled WGS sequence"/>
</dbReference>
<dbReference type="PROSITE" id="PS00108">
    <property type="entry name" value="PROTEIN_KINASE_ST"/>
    <property type="match status" value="1"/>
</dbReference>
<reference evidence="6" key="1">
    <citation type="submission" date="2021-03" db="EMBL/GenBank/DDBJ databases">
        <authorList>
            <person name="Wang G."/>
        </authorList>
    </citation>
    <scope>NUCLEOTIDE SEQUENCE</scope>
    <source>
        <strain evidence="6">KCTC 12899</strain>
    </source>
</reference>
<proteinExistence type="predicted"/>
<feature type="repeat" description="WD" evidence="3">
    <location>
        <begin position="1387"/>
        <end position="1428"/>
    </location>
</feature>
<protein>
    <submittedName>
        <fullName evidence="6">Protein kinase</fullName>
    </submittedName>
</protein>
<dbReference type="InterPro" id="IPR011047">
    <property type="entry name" value="Quinoprotein_ADH-like_sf"/>
</dbReference>
<dbReference type="RefSeq" id="WP_207862837.1">
    <property type="nucleotide sequence ID" value="NZ_JAFREP010000044.1"/>
</dbReference>
<dbReference type="Pfam" id="PF13676">
    <property type="entry name" value="TIR_2"/>
    <property type="match status" value="1"/>
</dbReference>
<evidence type="ECO:0000256" key="3">
    <source>
        <dbReference type="PROSITE-ProRule" id="PRU00221"/>
    </source>
</evidence>
<keyword evidence="7" id="KW-1185">Reference proteome</keyword>
<feature type="repeat" description="WD" evidence="3">
    <location>
        <begin position="1657"/>
        <end position="1691"/>
    </location>
</feature>
<dbReference type="GO" id="GO:0004672">
    <property type="term" value="F:protein kinase activity"/>
    <property type="evidence" value="ECO:0007669"/>
    <property type="project" value="InterPro"/>
</dbReference>
<dbReference type="InterPro" id="IPR036322">
    <property type="entry name" value="WD40_repeat_dom_sf"/>
</dbReference>
<dbReference type="PROSITE" id="PS50082">
    <property type="entry name" value="WD_REPEATS_2"/>
    <property type="match status" value="14"/>
</dbReference>
<feature type="repeat" description="WD" evidence="3">
    <location>
        <begin position="1834"/>
        <end position="1866"/>
    </location>
</feature>
<dbReference type="InterPro" id="IPR000157">
    <property type="entry name" value="TIR_dom"/>
</dbReference>
<organism evidence="6 7">
    <name type="scientific">Acanthopleuribacter pedis</name>
    <dbReference type="NCBI Taxonomy" id="442870"/>
    <lineage>
        <taxon>Bacteria</taxon>
        <taxon>Pseudomonadati</taxon>
        <taxon>Acidobacteriota</taxon>
        <taxon>Holophagae</taxon>
        <taxon>Acanthopleuribacterales</taxon>
        <taxon>Acanthopleuribacteraceae</taxon>
        <taxon>Acanthopleuribacter</taxon>
    </lineage>
</organism>
<keyword evidence="1 3" id="KW-0853">WD repeat</keyword>
<dbReference type="PANTHER" id="PTHR19879">
    <property type="entry name" value="TRANSCRIPTION INITIATION FACTOR TFIID"/>
    <property type="match status" value="1"/>
</dbReference>
<dbReference type="PROSITE" id="PS50294">
    <property type="entry name" value="WD_REPEATS_REGION"/>
    <property type="match status" value="12"/>
</dbReference>
<keyword evidence="2" id="KW-0677">Repeat</keyword>
<evidence type="ECO:0000256" key="1">
    <source>
        <dbReference type="ARBA" id="ARBA00022574"/>
    </source>
</evidence>
<dbReference type="SMART" id="SM00220">
    <property type="entry name" value="S_TKc"/>
    <property type="match status" value="1"/>
</dbReference>
<dbReference type="SUPFAM" id="SSF50978">
    <property type="entry name" value="WD40 repeat-like"/>
    <property type="match status" value="1"/>
</dbReference>